<dbReference type="AlphaFoldDB" id="A0A0D9XUF2"/>
<name>A0A0D9XUF2_9ORYZ</name>
<dbReference type="EnsemblPlants" id="LPERR11G16840.5">
    <property type="protein sequence ID" value="LPERR11G16840.5"/>
    <property type="gene ID" value="LPERR11G16840"/>
</dbReference>
<evidence type="ECO:0000259" key="1">
    <source>
        <dbReference type="PROSITE" id="PS50181"/>
    </source>
</evidence>
<evidence type="ECO:0000313" key="2">
    <source>
        <dbReference type="EnsemblPlants" id="LPERR11G16840.5"/>
    </source>
</evidence>
<organism evidence="2 3">
    <name type="scientific">Leersia perrieri</name>
    <dbReference type="NCBI Taxonomy" id="77586"/>
    <lineage>
        <taxon>Eukaryota</taxon>
        <taxon>Viridiplantae</taxon>
        <taxon>Streptophyta</taxon>
        <taxon>Embryophyta</taxon>
        <taxon>Tracheophyta</taxon>
        <taxon>Spermatophyta</taxon>
        <taxon>Magnoliopsida</taxon>
        <taxon>Liliopsida</taxon>
        <taxon>Poales</taxon>
        <taxon>Poaceae</taxon>
        <taxon>BOP clade</taxon>
        <taxon>Oryzoideae</taxon>
        <taxon>Oryzeae</taxon>
        <taxon>Oryzinae</taxon>
        <taxon>Leersia</taxon>
    </lineage>
</organism>
<reference evidence="2 3" key="1">
    <citation type="submission" date="2012-08" db="EMBL/GenBank/DDBJ databases">
        <title>Oryza genome evolution.</title>
        <authorList>
            <person name="Wing R.A."/>
        </authorList>
    </citation>
    <scope>NUCLEOTIDE SEQUENCE</scope>
</reference>
<dbReference type="Pfam" id="PF00646">
    <property type="entry name" value="F-box"/>
    <property type="match status" value="1"/>
</dbReference>
<dbReference type="PANTHER" id="PTHR34591">
    <property type="entry name" value="OS03G0653100 PROTEIN-RELATED"/>
    <property type="match status" value="1"/>
</dbReference>
<dbReference type="Proteomes" id="UP000032180">
    <property type="component" value="Chromosome 11"/>
</dbReference>
<proteinExistence type="predicted"/>
<dbReference type="SUPFAM" id="SSF81383">
    <property type="entry name" value="F-box domain"/>
    <property type="match status" value="1"/>
</dbReference>
<keyword evidence="3" id="KW-1185">Reference proteome</keyword>
<feature type="domain" description="F-box" evidence="1">
    <location>
        <begin position="17"/>
        <end position="64"/>
    </location>
</feature>
<dbReference type="Gene3D" id="1.20.1280.50">
    <property type="match status" value="1"/>
</dbReference>
<sequence>MQTPFTQKASSSRTHVMAAAMPVPDDLAADILRRLPPRTLAAARRVCKPWRDLVDGRARLLPHKAHGVVINYIDHYRPHLLVVVVDGGGSHRRNRREPGTEFRGT</sequence>
<dbReference type="PROSITE" id="PS50181">
    <property type="entry name" value="FBOX"/>
    <property type="match status" value="1"/>
</dbReference>
<dbReference type="Gramene" id="LPERR11G16840.5">
    <property type="protein sequence ID" value="LPERR11G16840.5"/>
    <property type="gene ID" value="LPERR11G16840"/>
</dbReference>
<reference evidence="2" key="3">
    <citation type="submission" date="2015-04" db="UniProtKB">
        <authorList>
            <consortium name="EnsemblPlants"/>
        </authorList>
    </citation>
    <scope>IDENTIFICATION</scope>
</reference>
<evidence type="ECO:0000313" key="3">
    <source>
        <dbReference type="Proteomes" id="UP000032180"/>
    </source>
</evidence>
<dbReference type="SMART" id="SM00256">
    <property type="entry name" value="FBOX"/>
    <property type="match status" value="1"/>
</dbReference>
<dbReference type="InterPro" id="IPR036047">
    <property type="entry name" value="F-box-like_dom_sf"/>
</dbReference>
<dbReference type="HOGENOM" id="CLU_2240452_0_0_1"/>
<dbReference type="PANTHER" id="PTHR34591:SF21">
    <property type="entry name" value="F-BOX DOMAIN CONTAINING PROTEIN, EXPRESSED"/>
    <property type="match status" value="1"/>
</dbReference>
<reference evidence="3" key="2">
    <citation type="submission" date="2013-12" db="EMBL/GenBank/DDBJ databases">
        <authorList>
            <person name="Yu Y."/>
            <person name="Lee S."/>
            <person name="de Baynast K."/>
            <person name="Wissotski M."/>
            <person name="Liu L."/>
            <person name="Talag J."/>
            <person name="Goicoechea J."/>
            <person name="Angelova A."/>
            <person name="Jetty R."/>
            <person name="Kudrna D."/>
            <person name="Golser W."/>
            <person name="Rivera L."/>
            <person name="Zhang J."/>
            <person name="Wing R."/>
        </authorList>
    </citation>
    <scope>NUCLEOTIDE SEQUENCE</scope>
</reference>
<accession>A0A0D9XUF2</accession>
<protein>
    <recommendedName>
        <fullName evidence="1">F-box domain-containing protein</fullName>
    </recommendedName>
</protein>
<dbReference type="InterPro" id="IPR001810">
    <property type="entry name" value="F-box_dom"/>
</dbReference>